<feature type="region of interest" description="Disordered" evidence="1">
    <location>
        <begin position="96"/>
        <end position="116"/>
    </location>
</feature>
<evidence type="ECO:0000256" key="1">
    <source>
        <dbReference type="SAM" id="MobiDB-lite"/>
    </source>
</evidence>
<name>A0A367ZMV4_9BACT</name>
<protein>
    <submittedName>
        <fullName evidence="2">Uncharacterized protein</fullName>
    </submittedName>
</protein>
<feature type="compositionally biased region" description="Basic and acidic residues" evidence="1">
    <location>
        <begin position="1"/>
        <end position="11"/>
    </location>
</feature>
<evidence type="ECO:0000313" key="3">
    <source>
        <dbReference type="Proteomes" id="UP000252355"/>
    </source>
</evidence>
<feature type="region of interest" description="Disordered" evidence="1">
    <location>
        <begin position="1"/>
        <end position="82"/>
    </location>
</feature>
<gene>
    <name evidence="2" type="ORF">OZSIB_0227</name>
</gene>
<feature type="compositionally biased region" description="Low complexity" evidence="1">
    <location>
        <begin position="27"/>
        <end position="39"/>
    </location>
</feature>
<dbReference type="EMBL" id="QOQW01000014">
    <property type="protein sequence ID" value="RCK79356.1"/>
    <property type="molecule type" value="Genomic_DNA"/>
</dbReference>
<dbReference type="AlphaFoldDB" id="A0A367ZMV4"/>
<organism evidence="2 3">
    <name type="scientific">Candidatus Ozemobacter sibiricus</name>
    <dbReference type="NCBI Taxonomy" id="2268124"/>
    <lineage>
        <taxon>Bacteria</taxon>
        <taxon>Candidatus Ozemobacteria</taxon>
        <taxon>Candidatus Ozemobacterales</taxon>
        <taxon>Candidatus Ozemobacteraceae</taxon>
        <taxon>Candidatus Ozemobacter</taxon>
    </lineage>
</organism>
<comment type="caution">
    <text evidence="2">The sequence shown here is derived from an EMBL/GenBank/DDBJ whole genome shotgun (WGS) entry which is preliminary data.</text>
</comment>
<dbReference type="Proteomes" id="UP000252355">
    <property type="component" value="Unassembled WGS sequence"/>
</dbReference>
<reference evidence="2 3" key="1">
    <citation type="submission" date="2018-05" db="EMBL/GenBank/DDBJ databases">
        <title>A metagenomic window into the 2 km-deep terrestrial subsurface aquifer revealed taxonomically and functionally diverse microbial community comprising novel uncultured bacterial lineages.</title>
        <authorList>
            <person name="Kadnikov V.V."/>
            <person name="Mardanov A.V."/>
            <person name="Beletsky A.V."/>
            <person name="Banks D."/>
            <person name="Pimenov N.V."/>
            <person name="Frank Y.A."/>
            <person name="Karnachuk O.V."/>
            <person name="Ravin N.V."/>
        </authorList>
    </citation>
    <scope>NUCLEOTIDE SEQUENCE [LARGE SCALE GENOMIC DNA]</scope>
    <source>
        <strain evidence="2">BY5</strain>
    </source>
</reference>
<sequence length="116" mass="12684">MGRAVDDDHAQGRRLQYRLQPFIASEQGGRAPPRGQRGPTLHDPHRALSPLFVGPGNPWPITPDAGKPSRRPNQRLPPLWLDSSDPSHVLCLSYSTPCEGERQDSSFLPGDAPTAT</sequence>
<accession>A0A367ZMV4</accession>
<proteinExistence type="predicted"/>
<evidence type="ECO:0000313" key="2">
    <source>
        <dbReference type="EMBL" id="RCK79356.1"/>
    </source>
</evidence>